<feature type="transmembrane region" description="Helical" evidence="1">
    <location>
        <begin position="143"/>
        <end position="162"/>
    </location>
</feature>
<feature type="transmembrane region" description="Helical" evidence="1">
    <location>
        <begin position="119"/>
        <end position="137"/>
    </location>
</feature>
<feature type="transmembrane region" description="Helical" evidence="1">
    <location>
        <begin position="21"/>
        <end position="40"/>
    </location>
</feature>
<accession>A0A3L7AAL2</accession>
<dbReference type="EMBL" id="RCUX01000003">
    <property type="protein sequence ID" value="RLP76858.1"/>
    <property type="molecule type" value="Genomic_DNA"/>
</dbReference>
<dbReference type="RefSeq" id="WP_121647668.1">
    <property type="nucleotide sequence ID" value="NZ_RCUX01000003.1"/>
</dbReference>
<keyword evidence="1" id="KW-1133">Transmembrane helix</keyword>
<evidence type="ECO:0000256" key="1">
    <source>
        <dbReference type="SAM" id="Phobius"/>
    </source>
</evidence>
<organism evidence="2 3">
    <name type="scientific">Mycetocola tolaasinivorans</name>
    <dbReference type="NCBI Taxonomy" id="76635"/>
    <lineage>
        <taxon>Bacteria</taxon>
        <taxon>Bacillati</taxon>
        <taxon>Actinomycetota</taxon>
        <taxon>Actinomycetes</taxon>
        <taxon>Micrococcales</taxon>
        <taxon>Microbacteriaceae</taxon>
        <taxon>Mycetocola</taxon>
    </lineage>
</organism>
<evidence type="ECO:0000313" key="2">
    <source>
        <dbReference type="EMBL" id="RLP76858.1"/>
    </source>
</evidence>
<proteinExistence type="predicted"/>
<keyword evidence="3" id="KW-1185">Reference proteome</keyword>
<reference evidence="2 3" key="1">
    <citation type="submission" date="2018-10" db="EMBL/GenBank/DDBJ databases">
        <authorList>
            <person name="Li J."/>
        </authorList>
    </citation>
    <scope>NUCLEOTIDE SEQUENCE [LARGE SCALE GENOMIC DNA]</scope>
    <source>
        <strain evidence="2 3">IF 016277</strain>
    </source>
</reference>
<dbReference type="Proteomes" id="UP000272503">
    <property type="component" value="Unassembled WGS sequence"/>
</dbReference>
<feature type="transmembrane region" description="Helical" evidence="1">
    <location>
        <begin position="96"/>
        <end position="112"/>
    </location>
</feature>
<feature type="transmembrane region" description="Helical" evidence="1">
    <location>
        <begin position="46"/>
        <end position="63"/>
    </location>
</feature>
<keyword evidence="1" id="KW-0472">Membrane</keyword>
<sequence>MAEVIPAHTQSGGLGSKQARWVFLFVWACNVWLGLMDGDFSPLDPINATAYAAALVGCLLLTTPGRLPLTAARSTMLVISALYLVAVTLLRAPDPAATELLYFAAYLVGFVIPRGNPRVGAIGSTLVIGGIAVWGVAREATAGEFAVLLGVPIGCVVAAAAWRMGLQLIVRRERDHRSVAARAAENAAAADEAVRISRRELAEIRAEVAPLLEEIVRGTPIDAAMRVALVRTEAAIRDRIRAPHLQHPALVAAFALLRDRGVTVVVLGEPTVGGGMTDTLAEAVVELVREVTAGRVTVRSLPSGRRSALSVVLQGGAGSEQILLSASGTILSRG</sequence>
<dbReference type="OrthoDB" id="5081299at2"/>
<feature type="transmembrane region" description="Helical" evidence="1">
    <location>
        <begin position="70"/>
        <end position="90"/>
    </location>
</feature>
<name>A0A3L7AAL2_9MICO</name>
<protein>
    <submittedName>
        <fullName evidence="2">Uncharacterized protein</fullName>
    </submittedName>
</protein>
<gene>
    <name evidence="2" type="ORF">D9V32_04265</name>
</gene>
<keyword evidence="1" id="KW-0812">Transmembrane</keyword>
<comment type="caution">
    <text evidence="2">The sequence shown here is derived from an EMBL/GenBank/DDBJ whole genome shotgun (WGS) entry which is preliminary data.</text>
</comment>
<evidence type="ECO:0000313" key="3">
    <source>
        <dbReference type="Proteomes" id="UP000272503"/>
    </source>
</evidence>
<dbReference type="AlphaFoldDB" id="A0A3L7AAL2"/>